<dbReference type="Proteomes" id="UP001230649">
    <property type="component" value="Unassembled WGS sequence"/>
</dbReference>
<protein>
    <submittedName>
        <fullName evidence="1">Uncharacterized protein</fullName>
    </submittedName>
</protein>
<keyword evidence="2" id="KW-1185">Reference proteome</keyword>
<reference evidence="1" key="1">
    <citation type="submission" date="2023-04" db="EMBL/GenBank/DDBJ databases">
        <title>Draft Genome sequencing of Naganishia species isolated from polar environments using Oxford Nanopore Technology.</title>
        <authorList>
            <person name="Leo P."/>
            <person name="Venkateswaran K."/>
        </authorList>
    </citation>
    <scope>NUCLEOTIDE SEQUENCE</scope>
    <source>
        <strain evidence="1">MNA-CCFEE 5262</strain>
    </source>
</reference>
<evidence type="ECO:0000313" key="2">
    <source>
        <dbReference type="Proteomes" id="UP001230649"/>
    </source>
</evidence>
<name>A0ACC2WUV6_9TREE</name>
<evidence type="ECO:0000313" key="1">
    <source>
        <dbReference type="EMBL" id="KAJ9114904.1"/>
    </source>
</evidence>
<gene>
    <name evidence="1" type="ORF">QFC20_001277</name>
</gene>
<organism evidence="1 2">
    <name type="scientific">Naganishia adeliensis</name>
    <dbReference type="NCBI Taxonomy" id="92952"/>
    <lineage>
        <taxon>Eukaryota</taxon>
        <taxon>Fungi</taxon>
        <taxon>Dikarya</taxon>
        <taxon>Basidiomycota</taxon>
        <taxon>Agaricomycotina</taxon>
        <taxon>Tremellomycetes</taxon>
        <taxon>Filobasidiales</taxon>
        <taxon>Filobasidiaceae</taxon>
        <taxon>Naganishia</taxon>
    </lineage>
</organism>
<dbReference type="EMBL" id="JASBWS010000007">
    <property type="protein sequence ID" value="KAJ9114904.1"/>
    <property type="molecule type" value="Genomic_DNA"/>
</dbReference>
<sequence length="671" mass="74475">MKPASLVHLATILSLGLVRNAQALLQATETSTHLVLKNDRLYAAVRKSNGAVSNLTLDSVDLLGPATGSVGIGPYLGFYTPGKYSKYRLIQGTDSSNVAYGGIVMSDTHPTTGQLMEQYWFLRDGETGLHMFSRLAYYNETTPFLRNLQEMRTLFRPNTTLWTHLSTNSEFYAPSPLPNPASTGTGVATTVQDATWYLGDRPNDPYVQQTSDYFTKYTFQDTWRDHDVHGLFADGSTSPPETNGAAFGAWQVMNTKDTYFGGPTHSDLVVDGIVYNYISSNHHGNQVPDILNGFDRTFGPSYFYLNKGPAGTSLDSLRSDAAKYANPSFAASFYDDIAHEIPGYIPTPGRGSWQAKLNLPKGSSNAIAILSQDKVNYQDNLDTKAYQYWADIDEHNGKVSIDRVKAGTYRLTVYAAGVFGFYEQDGIVIGAGQNTDSKNIKWDGESAGTELWRIGTPDLSSGEFRHGDARDPTHPLQPPEYRIYWGQYDFINDFPEGVNFVVGKSNEATDWNYVHWSVFGGYANHRRPKQVEGNGEINNWTVTFDLNDKDLRKKSDATFTVQLAGFKSAAGNTDLFNGTEQYSNLPLRVAVNGHELEPWILPYNQSSSCAARSAAICYNLANKWKFPSSYLSSAESNKLVLSLPYNATDYESALLPRSVYVQYDSLRLEVN</sequence>
<accession>A0ACC2WUV6</accession>
<proteinExistence type="predicted"/>
<comment type="caution">
    <text evidence="1">The sequence shown here is derived from an EMBL/GenBank/DDBJ whole genome shotgun (WGS) entry which is preliminary data.</text>
</comment>